<dbReference type="Proteomes" id="UP001732700">
    <property type="component" value="Chromosome 1A"/>
</dbReference>
<organism evidence="1 2">
    <name type="scientific">Avena sativa</name>
    <name type="common">Oat</name>
    <dbReference type="NCBI Taxonomy" id="4498"/>
    <lineage>
        <taxon>Eukaryota</taxon>
        <taxon>Viridiplantae</taxon>
        <taxon>Streptophyta</taxon>
        <taxon>Embryophyta</taxon>
        <taxon>Tracheophyta</taxon>
        <taxon>Spermatophyta</taxon>
        <taxon>Magnoliopsida</taxon>
        <taxon>Liliopsida</taxon>
        <taxon>Poales</taxon>
        <taxon>Poaceae</taxon>
        <taxon>BOP clade</taxon>
        <taxon>Pooideae</taxon>
        <taxon>Poodae</taxon>
        <taxon>Poeae</taxon>
        <taxon>Poeae Chloroplast Group 1 (Aveneae type)</taxon>
        <taxon>Aveninae</taxon>
        <taxon>Avena</taxon>
    </lineage>
</organism>
<evidence type="ECO:0000313" key="1">
    <source>
        <dbReference type="EnsemblPlants" id="AVESA.00010b.r2.1AG0003720.1.CDS"/>
    </source>
</evidence>
<reference evidence="1" key="2">
    <citation type="submission" date="2025-09" db="UniProtKB">
        <authorList>
            <consortium name="EnsemblPlants"/>
        </authorList>
    </citation>
    <scope>IDENTIFICATION</scope>
</reference>
<reference evidence="1" key="1">
    <citation type="submission" date="2021-05" db="EMBL/GenBank/DDBJ databases">
        <authorList>
            <person name="Scholz U."/>
            <person name="Mascher M."/>
            <person name="Fiebig A."/>
        </authorList>
    </citation>
    <scope>NUCLEOTIDE SEQUENCE [LARGE SCALE GENOMIC DNA]</scope>
</reference>
<dbReference type="EnsemblPlants" id="AVESA.00010b.r2.1AG0003720.1">
    <property type="protein sequence ID" value="AVESA.00010b.r2.1AG0003720.1.CDS"/>
    <property type="gene ID" value="AVESA.00010b.r2.1AG0003720"/>
</dbReference>
<evidence type="ECO:0000313" key="2">
    <source>
        <dbReference type="Proteomes" id="UP001732700"/>
    </source>
</evidence>
<accession>A0ACD5T774</accession>
<name>A0ACD5T774_AVESA</name>
<proteinExistence type="predicted"/>
<sequence length="473" mass="49547">MVEPGRSAAKKTTTSTSTSRKKKLPATAAAAATKPDKEKLAADGGKKQSSAGAEPAAAAAVESPSYRLALRSLFSCRNSHAAHHHRGTGTPPPPAVDAPATAARNHKKNKQPPLGCSSASICKLRDASASPRRVMLHRPEDAEPCKRRASVSGSGGGSERRVKKPLQQQQQQQSEAAGVGSSSRHWGSSTSSSSSTAGGGGSSFRLRRLSGCYECHMVVDPVNGSASMRAAIFPCPDCGDVFVRAESLHLHQSTRHAVSELGADDTSRNIIEIIFQSSWLKKQNPVCAVDRILKVHNAPAVLARFEAYRDAVKAKALALAGAGAGARCTADGNELLRFHCAPLACSLGAHGATHLCDAAACVACGIVRDGFAKGRGVRTMATSGRAHDAVEEGEHAGERRAMLVCRVIAGRVKRAAPAPCQGTEETAAEETAEDAAEEYDSVARTAGVYSSLDELEVFNPRAILPCFVVVYKA</sequence>
<protein>
    <submittedName>
        <fullName evidence="1">Uncharacterized protein</fullName>
    </submittedName>
</protein>
<keyword evidence="2" id="KW-1185">Reference proteome</keyword>